<name>A0A346XXU6_9ACTN</name>
<evidence type="ECO:0000259" key="3">
    <source>
        <dbReference type="PROSITE" id="PS50983"/>
    </source>
</evidence>
<evidence type="ECO:0000256" key="1">
    <source>
        <dbReference type="ARBA" id="ARBA00008814"/>
    </source>
</evidence>
<feature type="compositionally biased region" description="Acidic residues" evidence="2">
    <location>
        <begin position="27"/>
        <end position="69"/>
    </location>
</feature>
<dbReference type="KEGG" id="euz:DVS28_a2362"/>
<dbReference type="Pfam" id="PF01497">
    <property type="entry name" value="Peripla_BP_2"/>
    <property type="match status" value="1"/>
</dbReference>
<organism evidence="4 5">
    <name type="scientific">Euzebya pacifica</name>
    <dbReference type="NCBI Taxonomy" id="1608957"/>
    <lineage>
        <taxon>Bacteria</taxon>
        <taxon>Bacillati</taxon>
        <taxon>Actinomycetota</taxon>
        <taxon>Nitriliruptoria</taxon>
        <taxon>Euzebyales</taxon>
    </lineage>
</organism>
<keyword evidence="5" id="KW-1185">Reference proteome</keyword>
<protein>
    <submittedName>
        <fullName evidence="4">Iron compound ABC transporter, iron compound-binding protein</fullName>
    </submittedName>
</protein>
<gene>
    <name evidence="4" type="ORF">DVS28_a2362</name>
</gene>
<evidence type="ECO:0000313" key="4">
    <source>
        <dbReference type="EMBL" id="AXV07043.1"/>
    </source>
</evidence>
<evidence type="ECO:0000313" key="5">
    <source>
        <dbReference type="Proteomes" id="UP000264006"/>
    </source>
</evidence>
<evidence type="ECO:0000256" key="2">
    <source>
        <dbReference type="SAM" id="MobiDB-lite"/>
    </source>
</evidence>
<dbReference type="SUPFAM" id="SSF53807">
    <property type="entry name" value="Helical backbone' metal receptor"/>
    <property type="match status" value="1"/>
</dbReference>
<dbReference type="Gene3D" id="3.40.50.1980">
    <property type="entry name" value="Nitrogenase molybdenum iron protein domain"/>
    <property type="match status" value="2"/>
</dbReference>
<dbReference type="InterPro" id="IPR050902">
    <property type="entry name" value="ABC_Transporter_SBP"/>
</dbReference>
<dbReference type="PANTHER" id="PTHR30535">
    <property type="entry name" value="VITAMIN B12-BINDING PROTEIN"/>
    <property type="match status" value="1"/>
</dbReference>
<dbReference type="Proteomes" id="UP000264006">
    <property type="component" value="Chromosome"/>
</dbReference>
<dbReference type="PROSITE" id="PS50983">
    <property type="entry name" value="FE_B12_PBP"/>
    <property type="match status" value="1"/>
</dbReference>
<dbReference type="OrthoDB" id="9812528at2"/>
<dbReference type="RefSeq" id="WP_114591600.1">
    <property type="nucleotide sequence ID" value="NZ_CP031165.1"/>
</dbReference>
<sequence>MFVLFALVLAACAADPSGRDTSNDPPSSEEDTAEASEGAPDAEDDGEAEDAAMTDGEAADTADASEEGAADAVAPPEANLTDGCATEDLQDLDWFPDKVVFDVAEGISATYDGNVKLVTIDRPNDSADAVPLTVALVQCGTTLPDDVQADIVVDVPVQRAVTYSTTFLQGFDLIGRTDVLVGHGGLQYASTQSVVEAAEAGDIVEVGNQTSPDLETLAAAEPDVIMVSAGFSGADPTEPFAALDVPVVPNASYLEVDPLGRAEWMKLEAMLLNEEAAVVDVFDGVAADWDELVALAADVPEDDRPTVLTNDPFEGTWFASGGESYTASLIAAAGGAYVFADEPGSTLPLDLETVLERGQDADAWLSAGSVAVTPEQFVADDERLGLFAAFPDNVWANDADLGPTGGNRFYEEGAVRPDLVLADIVAILHPDLLPDHEPRFFGLLGSQAGDGAEAGASG</sequence>
<dbReference type="EMBL" id="CP031165">
    <property type="protein sequence ID" value="AXV07043.1"/>
    <property type="molecule type" value="Genomic_DNA"/>
</dbReference>
<dbReference type="AlphaFoldDB" id="A0A346XXU6"/>
<dbReference type="InterPro" id="IPR002491">
    <property type="entry name" value="ABC_transptr_periplasmic_BD"/>
</dbReference>
<accession>A0A346XXU6</accession>
<proteinExistence type="inferred from homology"/>
<comment type="similarity">
    <text evidence="1">Belongs to the bacterial solute-binding protein 8 family.</text>
</comment>
<dbReference type="GO" id="GO:0071281">
    <property type="term" value="P:cellular response to iron ion"/>
    <property type="evidence" value="ECO:0007669"/>
    <property type="project" value="TreeGrafter"/>
</dbReference>
<reference evidence="4 5" key="1">
    <citation type="submission" date="2018-09" db="EMBL/GenBank/DDBJ databases">
        <title>Complete genome sequence of Euzebya sp. DY32-46 isolated from seawater of Pacific Ocean.</title>
        <authorList>
            <person name="Xu L."/>
            <person name="Wu Y.-H."/>
            <person name="Xu X.-W."/>
        </authorList>
    </citation>
    <scope>NUCLEOTIDE SEQUENCE [LARGE SCALE GENOMIC DNA]</scope>
    <source>
        <strain evidence="4 5">DY32-46</strain>
    </source>
</reference>
<feature type="domain" description="Fe/B12 periplasmic-binding" evidence="3">
    <location>
        <begin position="159"/>
        <end position="432"/>
    </location>
</feature>
<feature type="region of interest" description="Disordered" evidence="2">
    <location>
        <begin position="15"/>
        <end position="83"/>
    </location>
</feature>
<dbReference type="PANTHER" id="PTHR30535:SF34">
    <property type="entry name" value="MOLYBDATE-BINDING PROTEIN MOLA"/>
    <property type="match status" value="1"/>
</dbReference>